<name>X1RXD4_9ZZZZ</name>
<reference evidence="1" key="1">
    <citation type="journal article" date="2014" name="Front. Microbiol.">
        <title>High frequency of phylogenetically diverse reductive dehalogenase-homologous genes in deep subseafloor sedimentary metagenomes.</title>
        <authorList>
            <person name="Kawai M."/>
            <person name="Futagami T."/>
            <person name="Toyoda A."/>
            <person name="Takaki Y."/>
            <person name="Nishi S."/>
            <person name="Hori S."/>
            <person name="Arai W."/>
            <person name="Tsubouchi T."/>
            <person name="Morono Y."/>
            <person name="Uchiyama I."/>
            <person name="Ito T."/>
            <person name="Fujiyama A."/>
            <person name="Inagaki F."/>
            <person name="Takami H."/>
        </authorList>
    </citation>
    <scope>NUCLEOTIDE SEQUENCE</scope>
    <source>
        <strain evidence="1">Expedition CK06-06</strain>
    </source>
</reference>
<comment type="caution">
    <text evidence="1">The sequence shown here is derived from an EMBL/GenBank/DDBJ whole genome shotgun (WGS) entry which is preliminary data.</text>
</comment>
<dbReference type="AlphaFoldDB" id="X1RXD4"/>
<accession>X1RXD4</accession>
<evidence type="ECO:0000313" key="1">
    <source>
        <dbReference type="EMBL" id="GAI85333.1"/>
    </source>
</evidence>
<sequence length="197" mass="21054">MKERKSHGIQLLLRAVVRDPDGKIISDTGEKPARSFVIQFLEFFYGLFRGITVNATQTDGGEGYIYRNINSCDIHLVVDAGVGVSKNGVVVGTGDTPATNIDNKLETQLTEGVTAGKISHGAVVITAAAVVGANVDLTITRAFTNNTGSNIIVKEAGLYCIWSTAQQHCLVRDVLGTPVETPDKCSLTVIYTVRTTV</sequence>
<dbReference type="EMBL" id="BARW01008533">
    <property type="protein sequence ID" value="GAI85333.1"/>
    <property type="molecule type" value="Genomic_DNA"/>
</dbReference>
<protein>
    <submittedName>
        <fullName evidence="1">Uncharacterized protein</fullName>
    </submittedName>
</protein>
<organism evidence="1">
    <name type="scientific">marine sediment metagenome</name>
    <dbReference type="NCBI Taxonomy" id="412755"/>
    <lineage>
        <taxon>unclassified sequences</taxon>
        <taxon>metagenomes</taxon>
        <taxon>ecological metagenomes</taxon>
    </lineage>
</organism>
<gene>
    <name evidence="1" type="ORF">S12H4_17457</name>
</gene>
<proteinExistence type="predicted"/>